<evidence type="ECO:0008006" key="3">
    <source>
        <dbReference type="Google" id="ProtNLM"/>
    </source>
</evidence>
<dbReference type="RefSeq" id="WP_244911561.1">
    <property type="nucleotide sequence ID" value="NZ_UFSB01000001.1"/>
</dbReference>
<dbReference type="Proteomes" id="UP000254507">
    <property type="component" value="Unassembled WGS sequence"/>
</dbReference>
<accession>A0A380VG94</accession>
<gene>
    <name evidence="1" type="ORF">NCTC10851_01995</name>
</gene>
<evidence type="ECO:0000313" key="1">
    <source>
        <dbReference type="EMBL" id="SUU38253.1"/>
    </source>
</evidence>
<proteinExistence type="predicted"/>
<evidence type="ECO:0000313" key="2">
    <source>
        <dbReference type="Proteomes" id="UP000254507"/>
    </source>
</evidence>
<organism evidence="1 2">
    <name type="scientific">Actinobacillus seminis</name>
    <dbReference type="NCBI Taxonomy" id="722"/>
    <lineage>
        <taxon>Bacteria</taxon>
        <taxon>Pseudomonadati</taxon>
        <taxon>Pseudomonadota</taxon>
        <taxon>Gammaproteobacteria</taxon>
        <taxon>Pasteurellales</taxon>
        <taxon>Pasteurellaceae</taxon>
        <taxon>Actinobacillus</taxon>
    </lineage>
</organism>
<protein>
    <recommendedName>
        <fullName evidence="3">Transposase</fullName>
    </recommendedName>
</protein>
<dbReference type="EMBL" id="UFSB01000001">
    <property type="protein sequence ID" value="SUU38253.1"/>
    <property type="molecule type" value="Genomic_DNA"/>
</dbReference>
<name>A0A380VG94_9PAST</name>
<sequence>MAKPKFDGSPKVRNPNDINELLRRIEYLEAENACLKKLKELDEKKQRRKKGISLMP</sequence>
<reference evidence="1 2" key="1">
    <citation type="submission" date="2018-06" db="EMBL/GenBank/DDBJ databases">
        <authorList>
            <consortium name="Pathogen Informatics"/>
            <person name="Doyle S."/>
        </authorList>
    </citation>
    <scope>NUCLEOTIDE SEQUENCE [LARGE SCALE GENOMIC DNA]</scope>
    <source>
        <strain evidence="1 2">NCTC10851</strain>
    </source>
</reference>
<dbReference type="AlphaFoldDB" id="A0A380VG94"/>